<dbReference type="InterPro" id="IPR050275">
    <property type="entry name" value="PGM_Phosphatase"/>
</dbReference>
<sequence>MPTHIRMSQKKNIITIQHPESVHHTNGMIGSWYDWPLTEKGIQQAENIAANLKSEFRDTKFSVYTSPLSRTAQTADIIGKQFNVVPQWATALKERYLGRAVGQSVQWLRDNIEQEEISIYDKCFSDAESRFDVWQRMLPFYETILGSTEENIIIVSHGDSLSIFNVMWLGLPAESLQTMDLYGVSGGVSLLYQTEMGKRIMRRMSDTSYYKSKAI</sequence>
<dbReference type="SUPFAM" id="SSF53254">
    <property type="entry name" value="Phosphoglycerate mutase-like"/>
    <property type="match status" value="1"/>
</dbReference>
<reference evidence="1 2" key="1">
    <citation type="submission" date="2023-07" db="EMBL/GenBank/DDBJ databases">
        <title>Functional and genomic diversity of the sorghum phyllosphere microbiome.</title>
        <authorList>
            <person name="Shade A."/>
        </authorList>
    </citation>
    <scope>NUCLEOTIDE SEQUENCE [LARGE SCALE GENOMIC DNA]</scope>
    <source>
        <strain evidence="1 2">SORGH_AS_0892</strain>
    </source>
</reference>
<dbReference type="Pfam" id="PF00300">
    <property type="entry name" value="His_Phos_1"/>
    <property type="match status" value="1"/>
</dbReference>
<dbReference type="InterPro" id="IPR029033">
    <property type="entry name" value="His_PPase_superfam"/>
</dbReference>
<protein>
    <submittedName>
        <fullName evidence="1">Broad specificity phosphatase PhoE</fullName>
    </submittedName>
</protein>
<dbReference type="InterPro" id="IPR013078">
    <property type="entry name" value="His_Pase_superF_clade-1"/>
</dbReference>
<accession>A0ABU0U926</accession>
<dbReference type="RefSeq" id="WP_307186624.1">
    <property type="nucleotide sequence ID" value="NZ_JAUTBA010000001.1"/>
</dbReference>
<gene>
    <name evidence="1" type="ORF">QE382_003075</name>
</gene>
<dbReference type="PANTHER" id="PTHR48100">
    <property type="entry name" value="BROAD-SPECIFICITY PHOSPHATASE YOR283W-RELATED"/>
    <property type="match status" value="1"/>
</dbReference>
<organism evidence="1 2">
    <name type="scientific">Sphingobacterium zeae</name>
    <dbReference type="NCBI Taxonomy" id="1776859"/>
    <lineage>
        <taxon>Bacteria</taxon>
        <taxon>Pseudomonadati</taxon>
        <taxon>Bacteroidota</taxon>
        <taxon>Sphingobacteriia</taxon>
        <taxon>Sphingobacteriales</taxon>
        <taxon>Sphingobacteriaceae</taxon>
        <taxon>Sphingobacterium</taxon>
    </lineage>
</organism>
<dbReference type="Proteomes" id="UP001244640">
    <property type="component" value="Unassembled WGS sequence"/>
</dbReference>
<comment type="caution">
    <text evidence="1">The sequence shown here is derived from an EMBL/GenBank/DDBJ whole genome shotgun (WGS) entry which is preliminary data.</text>
</comment>
<dbReference type="CDD" id="cd07067">
    <property type="entry name" value="HP_PGM_like"/>
    <property type="match status" value="1"/>
</dbReference>
<dbReference type="SMART" id="SM00855">
    <property type="entry name" value="PGAM"/>
    <property type="match status" value="1"/>
</dbReference>
<evidence type="ECO:0000313" key="1">
    <source>
        <dbReference type="EMBL" id="MDQ1151091.1"/>
    </source>
</evidence>
<dbReference type="PANTHER" id="PTHR48100:SF1">
    <property type="entry name" value="HISTIDINE PHOSPHATASE FAMILY PROTEIN-RELATED"/>
    <property type="match status" value="1"/>
</dbReference>
<dbReference type="EMBL" id="JAUTBA010000001">
    <property type="protein sequence ID" value="MDQ1151091.1"/>
    <property type="molecule type" value="Genomic_DNA"/>
</dbReference>
<name>A0ABU0U926_9SPHI</name>
<keyword evidence="2" id="KW-1185">Reference proteome</keyword>
<dbReference type="Gene3D" id="3.40.50.1240">
    <property type="entry name" value="Phosphoglycerate mutase-like"/>
    <property type="match status" value="1"/>
</dbReference>
<evidence type="ECO:0000313" key="2">
    <source>
        <dbReference type="Proteomes" id="UP001244640"/>
    </source>
</evidence>
<proteinExistence type="predicted"/>